<protein>
    <submittedName>
        <fullName evidence="2">Uncharacterized protein</fullName>
    </submittedName>
</protein>
<comment type="caution">
    <text evidence="2">The sequence shown here is derived from an EMBL/GenBank/DDBJ whole genome shotgun (WGS) entry which is preliminary data.</text>
</comment>
<feature type="region of interest" description="Disordered" evidence="1">
    <location>
        <begin position="186"/>
        <end position="234"/>
    </location>
</feature>
<accession>A0A9X2JRM3</accession>
<organism evidence="2 3">
    <name type="scientific">Limimaricola litoreus</name>
    <dbReference type="NCBI Taxonomy" id="2955316"/>
    <lineage>
        <taxon>Bacteria</taxon>
        <taxon>Pseudomonadati</taxon>
        <taxon>Pseudomonadota</taxon>
        <taxon>Alphaproteobacteria</taxon>
        <taxon>Rhodobacterales</taxon>
        <taxon>Paracoccaceae</taxon>
        <taxon>Limimaricola</taxon>
    </lineage>
</organism>
<dbReference type="Proteomes" id="UP001139477">
    <property type="component" value="Unassembled WGS sequence"/>
</dbReference>
<evidence type="ECO:0000256" key="1">
    <source>
        <dbReference type="SAM" id="MobiDB-lite"/>
    </source>
</evidence>
<reference evidence="2" key="1">
    <citation type="submission" date="2022-06" db="EMBL/GenBank/DDBJ databases">
        <title>Limimaricola sediminis sp. nov., isolated from an intertidal sediment.</title>
        <authorList>
            <person name="Shao X."/>
        </authorList>
    </citation>
    <scope>NUCLEOTIDE SEQUENCE</scope>
    <source>
        <strain evidence="2">ASW11-118</strain>
    </source>
</reference>
<evidence type="ECO:0000313" key="3">
    <source>
        <dbReference type="Proteomes" id="UP001139477"/>
    </source>
</evidence>
<evidence type="ECO:0000313" key="2">
    <source>
        <dbReference type="EMBL" id="MCP1168856.1"/>
    </source>
</evidence>
<dbReference type="EMBL" id="JAMYXC010000153">
    <property type="protein sequence ID" value="MCP1168856.1"/>
    <property type="molecule type" value="Genomic_DNA"/>
</dbReference>
<dbReference type="AlphaFoldDB" id="A0A9X2JRM3"/>
<dbReference type="RefSeq" id="WP_253332004.1">
    <property type="nucleotide sequence ID" value="NZ_JAMYXC010000153.1"/>
</dbReference>
<keyword evidence="3" id="KW-1185">Reference proteome</keyword>
<name>A0A9X2JRM3_9RHOB</name>
<sequence>MKTLIGLGTALTIAVAPMALEAKPRFKIRGGGAVVQMLGAAASGDVKAMRKAEKKIRKAARKAGVPVSLSTVTAAATGGAAVAASSRTTTTQTQATPAPRLAPVQVSQRPQARPARALAVELADTTPPVTTLREGVRVETSAVETATPIAPSVTPVTRRVTSEAPVTTPSESSAVVSTAKVVTVEEEPLETRQDAMPTTTASAIPAPAPESEPVSAQQVSLDTDDSLFGGPTGY</sequence>
<proteinExistence type="predicted"/>
<feature type="compositionally biased region" description="Low complexity" evidence="1">
    <location>
        <begin position="197"/>
        <end position="216"/>
    </location>
</feature>
<gene>
    <name evidence="2" type="ORF">NHG85_10020</name>
</gene>